<dbReference type="Gene3D" id="3.40.50.620">
    <property type="entry name" value="HUPs"/>
    <property type="match status" value="2"/>
</dbReference>
<protein>
    <submittedName>
        <fullName evidence="2">Universal stress protein</fullName>
    </submittedName>
</protein>
<dbReference type="InterPro" id="IPR014729">
    <property type="entry name" value="Rossmann-like_a/b/a_fold"/>
</dbReference>
<dbReference type="KEGG" id="hqi:H9L05_16770"/>
<evidence type="ECO:0000313" key="3">
    <source>
        <dbReference type="Proteomes" id="UP000516093"/>
    </source>
</evidence>
<evidence type="ECO:0000313" key="2">
    <source>
        <dbReference type="EMBL" id="QNP51620.1"/>
    </source>
</evidence>
<dbReference type="AlphaFoldDB" id="A0A7H0GTK4"/>
<gene>
    <name evidence="2" type="ORF">H9L05_16770</name>
</gene>
<evidence type="ECO:0000259" key="1">
    <source>
        <dbReference type="Pfam" id="PF00582"/>
    </source>
</evidence>
<dbReference type="RefSeq" id="WP_187731898.1">
    <property type="nucleotide sequence ID" value="NZ_CP060784.1"/>
</dbReference>
<sequence>MQPTFVVLTDMSASAEVALTYTTRLAQLLHGRMVLLHVYLDPMLAPEAAAMASPITVTSRKETMAYMVQRAEELPVPAEAEIVLDMLSPALADVVKRHKPVLLAFGREEPFNLLDRLMGNWALPFLQQAQHPLLVVPEVWKDTSLPQRVVVATDDKAFWLSAPSLALTELMASLKPTTTVVHVAEAAGPSRADVGLASAMRTGLFGHLTDNSLYEVCEEAPADGILHAASELKAQLIVMLARPHTFLGGFFTIASRPISCAAARCPCWCCPPRLKAIFRAKKGVEGSGTSAGTFDSLLCFRR</sequence>
<dbReference type="Pfam" id="PF00582">
    <property type="entry name" value="Usp"/>
    <property type="match status" value="1"/>
</dbReference>
<dbReference type="SUPFAM" id="SSF52402">
    <property type="entry name" value="Adenine nucleotide alpha hydrolases-like"/>
    <property type="match status" value="2"/>
</dbReference>
<dbReference type="EMBL" id="CP060784">
    <property type="protein sequence ID" value="QNP51620.1"/>
    <property type="molecule type" value="Genomic_DNA"/>
</dbReference>
<organism evidence="2 3">
    <name type="scientific">Hymenobacter qilianensis</name>
    <dbReference type="NCBI Taxonomy" id="1385715"/>
    <lineage>
        <taxon>Bacteria</taxon>
        <taxon>Pseudomonadati</taxon>
        <taxon>Bacteroidota</taxon>
        <taxon>Cytophagia</taxon>
        <taxon>Cytophagales</taxon>
        <taxon>Hymenobacteraceae</taxon>
        <taxon>Hymenobacter</taxon>
    </lineage>
</organism>
<dbReference type="Proteomes" id="UP000516093">
    <property type="component" value="Chromosome"/>
</dbReference>
<reference evidence="2 3" key="1">
    <citation type="submission" date="2020-08" db="EMBL/GenBank/DDBJ databases">
        <title>Genome sequence of Hymenobacter qilianensis JCM 19763T.</title>
        <authorList>
            <person name="Hyun D.-W."/>
            <person name="Bae J.-W."/>
        </authorList>
    </citation>
    <scope>NUCLEOTIDE SEQUENCE [LARGE SCALE GENOMIC DNA]</scope>
    <source>
        <strain evidence="2 3">JCM 19763</strain>
    </source>
</reference>
<feature type="domain" description="UspA" evidence="1">
    <location>
        <begin position="5"/>
        <end position="137"/>
    </location>
</feature>
<keyword evidence="3" id="KW-1185">Reference proteome</keyword>
<name>A0A7H0GTK4_9BACT</name>
<accession>A0A7H0GTK4</accession>
<proteinExistence type="predicted"/>
<dbReference type="InterPro" id="IPR006016">
    <property type="entry name" value="UspA"/>
</dbReference>